<sequence length="475" mass="49993">MRKTALSLALALAVALGTDAVSFAALPQTQARVQVQQQAAKTLTGVRFGTSDERERVVFDLTTLPAYEVHTENDGQRIVLSLAGAHSQAVQPEISGSMVESVRVSAVPQGVKVVIDLAAPASYEVKTLANPTRIFIDVQKEYEVVSEETPAPGLKLSTLKRLDARGRLTGWVLEADPARYRAVPVLAKGAVPGRASVSAMSDMAGADAAINASYFAPNGEILGLLKMDGTIVGTTYFRRSAVGFAADGRAYFGPVDYSGTVTLGKRSWPVGGVDAERGEDSLVIYNHYYGSTTRTNEYGQEYIVRGGRVAAVNSSDSPIPKDGLVISVHGKAKDAFSQVKVGDAVRVAETIGAPWESLPTVIGAGPMLVKDGIAHVTATEEEFPPDIARGRAPRTAFGVTAEGHYLLAVVDGRQPHSIGCTLQEMAEFMLQFGAVQAINFDGGGSSALVVGGELENSPSDGQERAVGSALALLPH</sequence>
<dbReference type="KEGG" id="ssg:Selsp_1813"/>
<feature type="domain" description="Phosphodiester glycosidase" evidence="2">
    <location>
        <begin position="299"/>
        <end position="472"/>
    </location>
</feature>
<dbReference type="eggNOG" id="COG4632">
    <property type="taxonomic scope" value="Bacteria"/>
</dbReference>
<protein>
    <recommendedName>
        <fullName evidence="8">Phosphodiester glycosidase domain-containing protein</fullName>
    </recommendedName>
</protein>
<proteinExistence type="predicted"/>
<dbReference type="InterPro" id="IPR018711">
    <property type="entry name" value="NAGPA"/>
</dbReference>
<dbReference type="STRING" id="546271.Selsp_1813"/>
<dbReference type="Proteomes" id="UP000003505">
    <property type="component" value="Unassembled WGS sequence"/>
</dbReference>
<reference evidence="5 6" key="1">
    <citation type="submission" date="2009-09" db="EMBL/GenBank/DDBJ databases">
        <authorList>
            <person name="Weinstock G."/>
            <person name="Sodergren E."/>
            <person name="Clifton S."/>
            <person name="Fulton L."/>
            <person name="Fulton B."/>
            <person name="Courtney L."/>
            <person name="Fronick C."/>
            <person name="Harrison M."/>
            <person name="Strong C."/>
            <person name="Farmer C."/>
            <person name="Delahaunty K."/>
            <person name="Markovic C."/>
            <person name="Hall O."/>
            <person name="Minx P."/>
            <person name="Tomlinson C."/>
            <person name="Mitreva M."/>
            <person name="Nelson J."/>
            <person name="Hou S."/>
            <person name="Wollam A."/>
            <person name="Pepin K.H."/>
            <person name="Johnson M."/>
            <person name="Bhonagiri V."/>
            <person name="Nash W.E."/>
            <person name="Warren W."/>
            <person name="Chinwalla A."/>
            <person name="Mardis E.R."/>
            <person name="Wilson R.K."/>
        </authorList>
    </citation>
    <scope>NUCLEOTIDE SEQUENCE [LARGE SCALE GENOMIC DNA]</scope>
    <source>
        <strain evidence="5">ATCC 35185</strain>
        <strain evidence="6">ATCC 35185 / DSM 20758 / VPI D19B-28</strain>
    </source>
</reference>
<dbReference type="RefSeq" id="WP_006191083.1">
    <property type="nucleotide sequence ID" value="NC_015437.1"/>
</dbReference>
<dbReference type="OrthoDB" id="9816453at2"/>
<dbReference type="PANTHER" id="PTHR40446">
    <property type="entry name" value="N-ACETYLGLUCOSAMINE-1-PHOSPHODIESTER ALPHA-N-ACETYLGLUCOSAMINIDASE"/>
    <property type="match status" value="1"/>
</dbReference>
<evidence type="ECO:0000259" key="2">
    <source>
        <dbReference type="Pfam" id="PF09992"/>
    </source>
</evidence>
<evidence type="ECO:0008006" key="8">
    <source>
        <dbReference type="Google" id="ProtNLM"/>
    </source>
</evidence>
<dbReference type="AlphaFoldDB" id="C9LSB3"/>
<dbReference type="Gene3D" id="2.60.40.3500">
    <property type="match status" value="1"/>
</dbReference>
<evidence type="ECO:0000313" key="7">
    <source>
        <dbReference type="Proteomes" id="UP000011124"/>
    </source>
</evidence>
<evidence type="ECO:0000259" key="3">
    <source>
        <dbReference type="Pfam" id="PF11741"/>
    </source>
</evidence>
<evidence type="ECO:0000313" key="6">
    <source>
        <dbReference type="Proteomes" id="UP000003505"/>
    </source>
</evidence>
<organism evidence="5 6">
    <name type="scientific">Selenomonas sputigena (strain ATCC 35185 / DSM 20758 / CCUG 44933 / VPI D19B-28)</name>
    <dbReference type="NCBI Taxonomy" id="546271"/>
    <lineage>
        <taxon>Bacteria</taxon>
        <taxon>Bacillati</taxon>
        <taxon>Bacillota</taxon>
        <taxon>Negativicutes</taxon>
        <taxon>Selenomonadales</taxon>
        <taxon>Selenomonadaceae</taxon>
        <taxon>Selenomonas</taxon>
    </lineage>
</organism>
<evidence type="ECO:0000313" key="4">
    <source>
        <dbReference type="EMBL" id="AEC00768.1"/>
    </source>
</evidence>
<feature type="chain" id="PRO_5010828783" description="Phosphodiester glycosidase domain-containing protein" evidence="1">
    <location>
        <begin position="25"/>
        <end position="475"/>
    </location>
</feature>
<dbReference type="Proteomes" id="UP000011124">
    <property type="component" value="Chromosome"/>
</dbReference>
<reference evidence="4 7" key="2">
    <citation type="submission" date="2011-04" db="EMBL/GenBank/DDBJ databases">
        <title>The complete genome of Selenomonas sputigena DSM 20758.</title>
        <authorList>
            <consortium name="US DOE Joint Genome Institute (JGI-PGF)"/>
            <person name="Lucas S."/>
            <person name="Copeland A."/>
            <person name="Lapidus A."/>
            <person name="Bruce D."/>
            <person name="Goodwin L."/>
            <person name="Pitluck S."/>
            <person name="Peters L."/>
            <person name="Kyrpides N."/>
            <person name="Mavromatis K."/>
            <person name="Ivanova N."/>
            <person name="Ovchinnikova G."/>
            <person name="Teshima H."/>
            <person name="Detter J.C."/>
            <person name="Tapia R."/>
            <person name="Han C."/>
            <person name="Land M."/>
            <person name="Hauser L."/>
            <person name="Markowitz V."/>
            <person name="Cheng J.-F."/>
            <person name="Hugenholtz P."/>
            <person name="Woyke T."/>
            <person name="Wu D."/>
            <person name="Gronow S."/>
            <person name="Wellnitz S."/>
            <person name="Schneider S."/>
            <person name="Klenk H.-P."/>
            <person name="Eisen J.A."/>
        </authorList>
    </citation>
    <scope>NUCLEOTIDE SEQUENCE [LARGE SCALE GENOMIC DNA]</scope>
    <source>
        <strain evidence="4">ATCC 35185</strain>
        <strain evidence="7">ATCC 35185 / DSM 20758 / VPI D19B-28</strain>
    </source>
</reference>
<dbReference type="HOGENOM" id="CLU_042792_0_0_9"/>
<evidence type="ECO:0000313" key="5">
    <source>
        <dbReference type="EMBL" id="EEX78153.1"/>
    </source>
</evidence>
<keyword evidence="7" id="KW-1185">Reference proteome</keyword>
<keyword evidence="1" id="KW-0732">Signal</keyword>
<dbReference type="Pfam" id="PF11741">
    <property type="entry name" value="AMIN"/>
    <property type="match status" value="1"/>
</dbReference>
<name>C9LSB3_SELS3</name>
<dbReference type="EMBL" id="CP002637">
    <property type="protein sequence ID" value="AEC00768.1"/>
    <property type="molecule type" value="Genomic_DNA"/>
</dbReference>
<accession>C9LSB3</accession>
<dbReference type="PANTHER" id="PTHR40446:SF2">
    <property type="entry name" value="N-ACETYLGLUCOSAMINE-1-PHOSPHODIESTER ALPHA-N-ACETYLGLUCOSAMINIDASE"/>
    <property type="match status" value="1"/>
</dbReference>
<evidence type="ECO:0000256" key="1">
    <source>
        <dbReference type="SAM" id="SignalP"/>
    </source>
</evidence>
<dbReference type="EMBL" id="ACKP02000010">
    <property type="protein sequence ID" value="EEX78153.1"/>
    <property type="molecule type" value="Genomic_DNA"/>
</dbReference>
<dbReference type="Pfam" id="PF09992">
    <property type="entry name" value="NAGPA"/>
    <property type="match status" value="1"/>
</dbReference>
<dbReference type="InterPro" id="IPR021731">
    <property type="entry name" value="AMIN_dom"/>
</dbReference>
<feature type="domain" description="AMIN" evidence="3">
    <location>
        <begin position="46"/>
        <end position="133"/>
    </location>
</feature>
<feature type="signal peptide" evidence="1">
    <location>
        <begin position="1"/>
        <end position="24"/>
    </location>
</feature>
<gene>
    <name evidence="4" type="ordered locus">Selsp_1813</name>
    <name evidence="5" type="ORF">SELSPUOL_00337</name>
</gene>